<reference evidence="6" key="1">
    <citation type="submission" date="2022-10" db="EMBL/GenBank/DDBJ databases">
        <title>Luteolibacter sp. GHJ8, whole genome shotgun sequencing project.</title>
        <authorList>
            <person name="Zhao G."/>
            <person name="Shen L."/>
        </authorList>
    </citation>
    <scope>NUCLEOTIDE SEQUENCE</scope>
    <source>
        <strain evidence="6">GHJ8</strain>
    </source>
</reference>
<keyword evidence="4 6" id="KW-0067">ATP-binding</keyword>
<dbReference type="PANTHER" id="PTHR43423:SF1">
    <property type="entry name" value="ABC TRANSPORTER I FAMILY MEMBER 17"/>
    <property type="match status" value="1"/>
</dbReference>
<dbReference type="Proteomes" id="UP001165653">
    <property type="component" value="Unassembled WGS sequence"/>
</dbReference>
<dbReference type="InterPro" id="IPR017871">
    <property type="entry name" value="ABC_transporter-like_CS"/>
</dbReference>
<organism evidence="6 7">
    <name type="scientific">Luteolibacter rhizosphaerae</name>
    <dbReference type="NCBI Taxonomy" id="2989719"/>
    <lineage>
        <taxon>Bacteria</taxon>
        <taxon>Pseudomonadati</taxon>
        <taxon>Verrucomicrobiota</taxon>
        <taxon>Verrucomicrobiia</taxon>
        <taxon>Verrucomicrobiales</taxon>
        <taxon>Verrucomicrobiaceae</taxon>
        <taxon>Luteolibacter</taxon>
    </lineage>
</organism>
<dbReference type="RefSeq" id="WP_264513543.1">
    <property type="nucleotide sequence ID" value="NZ_JAPDDR010000005.1"/>
</dbReference>
<dbReference type="PROSITE" id="PS50893">
    <property type="entry name" value="ABC_TRANSPORTER_2"/>
    <property type="match status" value="1"/>
</dbReference>
<sequence>MVNGSSTNGTPAIAVDNLRFNYGAKQVIHDVNLEIASREITAFIGPSGCGKSTLLRCFNRINDRIPGAHVTAGTIKIAGIDIARPDLDIQMLRRRVGMVFQKWNPFPKSIYDNIAYGLRIHGEKSSKAIDERVEYCLRRVALWDDVKDRLKSSAFGLSGGQQQRLCIARTIATKPDIILMDEPCSALDPLSTLKVEELLLELKNDYTIVIVTHNLAQASRCSDKTAFFYLGKLIEFGTTQKMFSNPSVRQTEEYVSGAFG</sequence>
<dbReference type="EMBL" id="JAPDDR010000005">
    <property type="protein sequence ID" value="MCW1914038.1"/>
    <property type="molecule type" value="Genomic_DNA"/>
</dbReference>
<dbReference type="CDD" id="cd03260">
    <property type="entry name" value="ABC_PstB_phosphate_transporter"/>
    <property type="match status" value="1"/>
</dbReference>
<dbReference type="InterPro" id="IPR003439">
    <property type="entry name" value="ABC_transporter-like_ATP-bd"/>
</dbReference>
<protein>
    <submittedName>
        <fullName evidence="6">Phosphate ABC transporter ATP-binding protein PstB</fullName>
    </submittedName>
</protein>
<dbReference type="InterPro" id="IPR005670">
    <property type="entry name" value="PstB-like"/>
</dbReference>
<evidence type="ECO:0000256" key="1">
    <source>
        <dbReference type="ARBA" id="ARBA00022448"/>
    </source>
</evidence>
<dbReference type="Gene3D" id="3.40.50.300">
    <property type="entry name" value="P-loop containing nucleotide triphosphate hydrolases"/>
    <property type="match status" value="1"/>
</dbReference>
<gene>
    <name evidence="6" type="primary">pstB</name>
    <name evidence="6" type="ORF">OJ996_10660</name>
</gene>
<dbReference type="InterPro" id="IPR027417">
    <property type="entry name" value="P-loop_NTPase"/>
</dbReference>
<dbReference type="GO" id="GO:0005524">
    <property type="term" value="F:ATP binding"/>
    <property type="evidence" value="ECO:0007669"/>
    <property type="project" value="UniProtKB-KW"/>
</dbReference>
<evidence type="ECO:0000313" key="7">
    <source>
        <dbReference type="Proteomes" id="UP001165653"/>
    </source>
</evidence>
<evidence type="ECO:0000256" key="2">
    <source>
        <dbReference type="ARBA" id="ARBA00022592"/>
    </source>
</evidence>
<proteinExistence type="predicted"/>
<dbReference type="PANTHER" id="PTHR43423">
    <property type="entry name" value="ABC TRANSPORTER I FAMILY MEMBER 17"/>
    <property type="match status" value="1"/>
</dbReference>
<name>A0ABT3G2H4_9BACT</name>
<keyword evidence="2" id="KW-0592">Phosphate transport</keyword>
<dbReference type="PROSITE" id="PS00211">
    <property type="entry name" value="ABC_TRANSPORTER_1"/>
    <property type="match status" value="1"/>
</dbReference>
<dbReference type="NCBIfam" id="TIGR00972">
    <property type="entry name" value="3a0107s01c2"/>
    <property type="match status" value="1"/>
</dbReference>
<dbReference type="InterPro" id="IPR003593">
    <property type="entry name" value="AAA+_ATPase"/>
</dbReference>
<accession>A0ABT3G2H4</accession>
<dbReference type="SUPFAM" id="SSF52540">
    <property type="entry name" value="P-loop containing nucleoside triphosphate hydrolases"/>
    <property type="match status" value="1"/>
</dbReference>
<comment type="caution">
    <text evidence="6">The sequence shown here is derived from an EMBL/GenBank/DDBJ whole genome shotgun (WGS) entry which is preliminary data.</text>
</comment>
<keyword evidence="7" id="KW-1185">Reference proteome</keyword>
<evidence type="ECO:0000313" key="6">
    <source>
        <dbReference type="EMBL" id="MCW1914038.1"/>
    </source>
</evidence>
<keyword evidence="3" id="KW-0547">Nucleotide-binding</keyword>
<evidence type="ECO:0000256" key="3">
    <source>
        <dbReference type="ARBA" id="ARBA00022741"/>
    </source>
</evidence>
<feature type="domain" description="ABC transporter" evidence="5">
    <location>
        <begin position="13"/>
        <end position="255"/>
    </location>
</feature>
<evidence type="ECO:0000256" key="4">
    <source>
        <dbReference type="ARBA" id="ARBA00022840"/>
    </source>
</evidence>
<keyword evidence="1" id="KW-0813">Transport</keyword>
<evidence type="ECO:0000259" key="5">
    <source>
        <dbReference type="PROSITE" id="PS50893"/>
    </source>
</evidence>
<dbReference type="Pfam" id="PF00005">
    <property type="entry name" value="ABC_tran"/>
    <property type="match status" value="1"/>
</dbReference>
<dbReference type="SMART" id="SM00382">
    <property type="entry name" value="AAA"/>
    <property type="match status" value="1"/>
</dbReference>